<dbReference type="Pfam" id="PF13788">
    <property type="entry name" value="DUF4180"/>
    <property type="match status" value="1"/>
</dbReference>
<dbReference type="EMBL" id="LGAP01000033">
    <property type="protein sequence ID" value="KOF13725.1"/>
    <property type="molecule type" value="Genomic_DNA"/>
</dbReference>
<evidence type="ECO:0000259" key="1">
    <source>
        <dbReference type="Pfam" id="PF13788"/>
    </source>
</evidence>
<accession>A0A0L8BGQ3</accession>
<dbReference type="GO" id="GO:0016787">
    <property type="term" value="F:hydrolase activity"/>
    <property type="evidence" value="ECO:0007669"/>
    <property type="project" value="UniProtKB-KW"/>
</dbReference>
<dbReference type="PATRIC" id="fig|106592.7.peg.5151"/>
<keyword evidence="2" id="KW-0378">Hydrolase</keyword>
<feature type="domain" description="DUF4180" evidence="1">
    <location>
        <begin position="9"/>
        <end position="118"/>
    </location>
</feature>
<evidence type="ECO:0000313" key="3">
    <source>
        <dbReference type="Proteomes" id="UP000037425"/>
    </source>
</evidence>
<gene>
    <name evidence="2" type="ORF">AC244_29935</name>
</gene>
<dbReference type="OrthoDB" id="8595425at2"/>
<name>A0A0L8BGQ3_ENSAD</name>
<sequence length="122" mass="13284">MDQLIEIGNTRVLKCADEGIALRAPADANDFLGDAWGHEADLLAIPVARLGPDFLNLSTRVAGEVFQKFVNYRMKCAIVGDISDALEASKALRDFVRETNKGSSIWFVADFDALRLKLTGAA</sequence>
<protein>
    <submittedName>
        <fullName evidence="2">Alpha/beta hydrolase</fullName>
    </submittedName>
</protein>
<evidence type="ECO:0000313" key="2">
    <source>
        <dbReference type="EMBL" id="KOF13725.1"/>
    </source>
</evidence>
<dbReference type="RefSeq" id="WP_053252445.1">
    <property type="nucleotide sequence ID" value="NZ_LGAP01000033.1"/>
</dbReference>
<proteinExistence type="predicted"/>
<comment type="caution">
    <text evidence="2">The sequence shown here is derived from an EMBL/GenBank/DDBJ whole genome shotgun (WGS) entry which is preliminary data.</text>
</comment>
<dbReference type="InterPro" id="IPR025438">
    <property type="entry name" value="DUF4180"/>
</dbReference>
<dbReference type="AlphaFoldDB" id="A0A0L8BGQ3"/>
<organism evidence="2 3">
    <name type="scientific">Ensifer adhaerens</name>
    <name type="common">Sinorhizobium morelense</name>
    <dbReference type="NCBI Taxonomy" id="106592"/>
    <lineage>
        <taxon>Bacteria</taxon>
        <taxon>Pseudomonadati</taxon>
        <taxon>Pseudomonadota</taxon>
        <taxon>Alphaproteobacteria</taxon>
        <taxon>Hyphomicrobiales</taxon>
        <taxon>Rhizobiaceae</taxon>
        <taxon>Sinorhizobium/Ensifer group</taxon>
        <taxon>Ensifer</taxon>
    </lineage>
</organism>
<dbReference type="Proteomes" id="UP000037425">
    <property type="component" value="Unassembled WGS sequence"/>
</dbReference>
<reference evidence="3" key="1">
    <citation type="submission" date="2015-07" db="EMBL/GenBank/DDBJ databases">
        <title>Whole genome sequence of an Ensifer adhaerens strain isolated from a cave pool in the Wind Cave National Park.</title>
        <authorList>
            <person name="Eng W.W.H."/>
            <person name="Gan H.M."/>
            <person name="Barton H.A."/>
            <person name="Savka M.A."/>
        </authorList>
    </citation>
    <scope>NUCLEOTIDE SEQUENCE [LARGE SCALE GENOMIC DNA]</scope>
    <source>
        <strain evidence="3">SD006</strain>
    </source>
</reference>